<keyword evidence="4" id="KW-0804">Transcription</keyword>
<proteinExistence type="inferred from homology"/>
<protein>
    <submittedName>
        <fullName evidence="7">LysR family transcriptional regulator</fullName>
    </submittedName>
</protein>
<dbReference type="EMBL" id="CP024201">
    <property type="protein sequence ID" value="ATQ45112.1"/>
    <property type="molecule type" value="Genomic_DNA"/>
</dbReference>
<evidence type="ECO:0000256" key="3">
    <source>
        <dbReference type="ARBA" id="ARBA00023125"/>
    </source>
</evidence>
<accession>A0A2D2B4D8</accession>
<dbReference type="SUPFAM" id="SSF46785">
    <property type="entry name" value="Winged helix' DNA-binding domain"/>
    <property type="match status" value="1"/>
</dbReference>
<dbReference type="SUPFAM" id="SSF53850">
    <property type="entry name" value="Periplasmic binding protein-like II"/>
    <property type="match status" value="1"/>
</dbReference>
<dbReference type="PANTHER" id="PTHR30537">
    <property type="entry name" value="HTH-TYPE TRANSCRIPTIONAL REGULATOR"/>
    <property type="match status" value="1"/>
</dbReference>
<dbReference type="CDD" id="cd08432">
    <property type="entry name" value="PBP2_GcdR_TrpI_HvrB_AmpR_like"/>
    <property type="match status" value="1"/>
</dbReference>
<dbReference type="KEGG" id="cmb:CSW64_18970"/>
<reference evidence="7 8" key="1">
    <citation type="submission" date="2017-10" db="EMBL/GenBank/DDBJ databases">
        <title>Genome sequence of Caulobacter mirabilis FWC38.</title>
        <authorList>
            <person name="Fiebig A."/>
            <person name="Crosson S."/>
        </authorList>
    </citation>
    <scope>NUCLEOTIDE SEQUENCE [LARGE SCALE GENOMIC DNA]</scope>
    <source>
        <strain evidence="7 8">FWC 38</strain>
    </source>
</reference>
<dbReference type="GO" id="GO:0006351">
    <property type="term" value="P:DNA-templated transcription"/>
    <property type="evidence" value="ECO:0007669"/>
    <property type="project" value="TreeGrafter"/>
</dbReference>
<dbReference type="GO" id="GO:0043565">
    <property type="term" value="F:sequence-specific DNA binding"/>
    <property type="evidence" value="ECO:0007669"/>
    <property type="project" value="TreeGrafter"/>
</dbReference>
<keyword evidence="2" id="KW-0805">Transcription regulation</keyword>
<evidence type="ECO:0000313" key="7">
    <source>
        <dbReference type="EMBL" id="ATQ45112.1"/>
    </source>
</evidence>
<name>A0A2D2B4D8_9CAUL</name>
<dbReference type="InterPro" id="IPR000847">
    <property type="entry name" value="LysR_HTH_N"/>
</dbReference>
<feature type="compositionally biased region" description="Low complexity" evidence="5">
    <location>
        <begin position="303"/>
        <end position="322"/>
    </location>
</feature>
<dbReference type="InterPro" id="IPR058163">
    <property type="entry name" value="LysR-type_TF_proteobact-type"/>
</dbReference>
<dbReference type="Proteomes" id="UP000228945">
    <property type="component" value="Chromosome"/>
</dbReference>
<dbReference type="AlphaFoldDB" id="A0A2D2B4D8"/>
<dbReference type="GO" id="GO:0003700">
    <property type="term" value="F:DNA-binding transcription factor activity"/>
    <property type="evidence" value="ECO:0007669"/>
    <property type="project" value="InterPro"/>
</dbReference>
<feature type="region of interest" description="Disordered" evidence="5">
    <location>
        <begin position="303"/>
        <end position="328"/>
    </location>
</feature>
<dbReference type="PROSITE" id="PS50931">
    <property type="entry name" value="HTH_LYSR"/>
    <property type="match status" value="1"/>
</dbReference>
<dbReference type="InterPro" id="IPR005119">
    <property type="entry name" value="LysR_subst-bd"/>
</dbReference>
<sequence>MRALEAAARHRSYSRAAAELNVTHGAVSQQIRRLEEELGARLFTRDGNAMEPTEAALKLAAQVAQAIDLMRSGVETLVRGAATESPLVLSTVHAFAGRWLTHRMSRMPAEVGQLELNVDQKLSNFVTDGVDAAIRHGKGPWPGVESVHLFTESFFVVGSPEFLDRHPVRSMEDIAKVPLLHHTGYPWNLWFEGHGLRTPRLPRGARFDDSAVLTDACLQGLGLALVREWLVEQDIRAGRLLKPLPGSIKAEAEYCFVWRADSAKLPRIMALRDWLLEEARVAMTRCPDEGLVADGVSGGGAAAGVRRQGQAAGPAGLGRLQGVRQQRP</sequence>
<evidence type="ECO:0000313" key="8">
    <source>
        <dbReference type="Proteomes" id="UP000228945"/>
    </source>
</evidence>
<feature type="domain" description="HTH lysR-type" evidence="6">
    <location>
        <begin position="1"/>
        <end position="53"/>
    </location>
</feature>
<keyword evidence="8" id="KW-1185">Reference proteome</keyword>
<organism evidence="7 8">
    <name type="scientific">Caulobacter mirabilis</name>
    <dbReference type="NCBI Taxonomy" id="69666"/>
    <lineage>
        <taxon>Bacteria</taxon>
        <taxon>Pseudomonadati</taxon>
        <taxon>Pseudomonadota</taxon>
        <taxon>Alphaproteobacteria</taxon>
        <taxon>Caulobacterales</taxon>
        <taxon>Caulobacteraceae</taxon>
        <taxon>Caulobacter</taxon>
    </lineage>
</organism>
<dbReference type="Gene3D" id="3.40.190.10">
    <property type="entry name" value="Periplasmic binding protein-like II"/>
    <property type="match status" value="2"/>
</dbReference>
<dbReference type="Pfam" id="PF00126">
    <property type="entry name" value="HTH_1"/>
    <property type="match status" value="1"/>
</dbReference>
<dbReference type="Gene3D" id="1.10.10.10">
    <property type="entry name" value="Winged helix-like DNA-binding domain superfamily/Winged helix DNA-binding domain"/>
    <property type="match status" value="1"/>
</dbReference>
<comment type="similarity">
    <text evidence="1">Belongs to the LysR transcriptional regulatory family.</text>
</comment>
<dbReference type="PANTHER" id="PTHR30537:SF26">
    <property type="entry name" value="GLYCINE CLEAVAGE SYSTEM TRANSCRIPTIONAL ACTIVATOR"/>
    <property type="match status" value="1"/>
</dbReference>
<dbReference type="PRINTS" id="PR00039">
    <property type="entry name" value="HTHLYSR"/>
</dbReference>
<dbReference type="OrthoDB" id="9793571at2"/>
<evidence type="ECO:0000256" key="1">
    <source>
        <dbReference type="ARBA" id="ARBA00009437"/>
    </source>
</evidence>
<evidence type="ECO:0000256" key="5">
    <source>
        <dbReference type="SAM" id="MobiDB-lite"/>
    </source>
</evidence>
<dbReference type="InterPro" id="IPR036390">
    <property type="entry name" value="WH_DNA-bd_sf"/>
</dbReference>
<keyword evidence="3" id="KW-0238">DNA-binding</keyword>
<evidence type="ECO:0000256" key="4">
    <source>
        <dbReference type="ARBA" id="ARBA00023163"/>
    </source>
</evidence>
<evidence type="ECO:0000256" key="2">
    <source>
        <dbReference type="ARBA" id="ARBA00023015"/>
    </source>
</evidence>
<evidence type="ECO:0000259" key="6">
    <source>
        <dbReference type="PROSITE" id="PS50931"/>
    </source>
</evidence>
<gene>
    <name evidence="7" type="ORF">CSW64_18970</name>
</gene>
<dbReference type="Pfam" id="PF03466">
    <property type="entry name" value="LysR_substrate"/>
    <property type="match status" value="1"/>
</dbReference>
<dbReference type="InterPro" id="IPR036388">
    <property type="entry name" value="WH-like_DNA-bd_sf"/>
</dbReference>